<dbReference type="InterPro" id="IPR029039">
    <property type="entry name" value="Flavoprotein-like_sf"/>
</dbReference>
<evidence type="ECO:0000313" key="2">
    <source>
        <dbReference type="Proteomes" id="UP001303946"/>
    </source>
</evidence>
<dbReference type="Proteomes" id="UP001303946">
    <property type="component" value="Chromosome"/>
</dbReference>
<reference evidence="1 2" key="1">
    <citation type="submission" date="2023-10" db="EMBL/GenBank/DDBJ databases">
        <title>Bacteria for the degradation of biodegradable plastic PBAT(Polybutylene adipate terephthalate).</title>
        <authorList>
            <person name="Weon H.-Y."/>
            <person name="Yeon J."/>
        </authorList>
    </citation>
    <scope>NUCLEOTIDE SEQUENCE [LARGE SCALE GENOMIC DNA]</scope>
    <source>
        <strain evidence="1 2">SBD 7-3</strain>
    </source>
</reference>
<dbReference type="Gene3D" id="3.40.50.360">
    <property type="match status" value="1"/>
</dbReference>
<accession>A0ABZ0CQY3</accession>
<sequence>MNKVLVVTYSNTGTSLRLARRLCALKGWPLGEVDDAAPRHGVAGAWRCVLDSLLRRTPGIDYAGALPSEFDTVVLVAPIWLYRLAGPMRSFVTRYRSELHDVAVISVTEQPGPHDAPDEITRITGRAPLLHTDFTGQDADDGRCGLRLLAFAHALVEAKDHVEPTRLVLAPTADQLIAGGLSRPQFPLLPDQDLRSWGSRKVPIG</sequence>
<organism evidence="1 2">
    <name type="scientific">Piscinibacter gummiphilus</name>
    <dbReference type="NCBI Taxonomy" id="946333"/>
    <lineage>
        <taxon>Bacteria</taxon>
        <taxon>Pseudomonadati</taxon>
        <taxon>Pseudomonadota</taxon>
        <taxon>Betaproteobacteria</taxon>
        <taxon>Burkholderiales</taxon>
        <taxon>Sphaerotilaceae</taxon>
        <taxon>Piscinibacter</taxon>
    </lineage>
</organism>
<dbReference type="EMBL" id="CP136336">
    <property type="protein sequence ID" value="WOB07398.1"/>
    <property type="molecule type" value="Genomic_DNA"/>
</dbReference>
<keyword evidence="2" id="KW-1185">Reference proteome</keyword>
<proteinExistence type="predicted"/>
<dbReference type="RefSeq" id="WP_316700066.1">
    <property type="nucleotide sequence ID" value="NZ_CP136336.1"/>
</dbReference>
<name>A0ABZ0CQY3_9BURK</name>
<dbReference type="SUPFAM" id="SSF52218">
    <property type="entry name" value="Flavoproteins"/>
    <property type="match status" value="1"/>
</dbReference>
<gene>
    <name evidence="1" type="ORF">RXV79_21080</name>
</gene>
<protein>
    <submittedName>
        <fullName evidence="1">Flavodoxin</fullName>
    </submittedName>
</protein>
<evidence type="ECO:0000313" key="1">
    <source>
        <dbReference type="EMBL" id="WOB07398.1"/>
    </source>
</evidence>